<feature type="transmembrane region" description="Helical" evidence="7">
    <location>
        <begin position="349"/>
        <end position="372"/>
    </location>
</feature>
<sequence>MAALLSSSRRRRKDRSCHFCGASKPSECDCGGWTRKDENGNLIDYLPQMSDPSLNPKPHQAFSIPRILTVSRSPTTPKGSSNDRGNPSSSDSPFCSTCLANQNLQLNLLANYLPGDLDHPQSRSRADSPTRTLMDNLPAYKASLEARYPILCSSCSEKASELIKERNYKVKAFSLNESVKRLAKPFKSTFMNSNHAHSASSNNNPSLTLSGMGGKLWRLQEWVWRLHGVAWLSSYLVSSSVAIYSSFTFECKPILISPALSTRASLLGLPMNSISYCFLELGCSCFDFTWARVRKNRAQGIRTKVIGKRWFLCLNVIGCLLRLSFWFYSFDAEIQAGVNAYICEVSNSFGSLIYGMFGALQLALLAASLIILKTDSPIGVKSLATSQTRSLAQSTPKPTAGLAEHELFSTLSLARPPPSSSLNQAAHLNSPTTVGGGPRNSRLQGEPAFGKLSSLQGPFNEPVGQPWNPSAPPPPDDETSGGSKEVSMDWEPMNPHRDSQPNDILLRPQTFIPPPPFREETGIEELFQDKAKLIEADDVDHDQKPSGWLKQLFSVKPPFKQESSSRLL</sequence>
<comment type="subcellular location">
    <subcellularLocation>
        <location evidence="1">Nucleus inner membrane</location>
        <topology evidence="1">Multi-pass membrane protein</topology>
    </subcellularLocation>
</comment>
<dbReference type="AlphaFoldDB" id="A0A5B0SMU2"/>
<dbReference type="EMBL" id="VDEP01000001">
    <property type="protein sequence ID" value="KAA1138965.1"/>
    <property type="molecule type" value="Genomic_DNA"/>
</dbReference>
<protein>
    <recommendedName>
        <fullName evidence="8">Ima1 N-terminal domain-containing protein</fullName>
    </recommendedName>
</protein>
<keyword evidence="3 7" id="KW-1133">Transmembrane helix</keyword>
<feature type="compositionally biased region" description="Polar residues" evidence="6">
    <location>
        <begin position="423"/>
        <end position="433"/>
    </location>
</feature>
<dbReference type="InterPro" id="IPR018617">
    <property type="entry name" value="Ima1_N"/>
</dbReference>
<evidence type="ECO:0000256" key="5">
    <source>
        <dbReference type="ARBA" id="ARBA00023242"/>
    </source>
</evidence>
<name>A0A5B0SMU2_PUCGR</name>
<feature type="region of interest" description="Disordered" evidence="6">
    <location>
        <begin position="47"/>
        <end position="89"/>
    </location>
</feature>
<dbReference type="PANTHER" id="PTHR28538">
    <property type="entry name" value="INTEGRAL INNER NUCLEAR MEMBRANE PROTEIN IMA1"/>
    <property type="match status" value="1"/>
</dbReference>
<gene>
    <name evidence="9" type="ORF">PGTUg99_031859</name>
</gene>
<evidence type="ECO:0000256" key="6">
    <source>
        <dbReference type="SAM" id="MobiDB-lite"/>
    </source>
</evidence>
<keyword evidence="4 7" id="KW-0472">Membrane</keyword>
<evidence type="ECO:0000256" key="7">
    <source>
        <dbReference type="SAM" id="Phobius"/>
    </source>
</evidence>
<dbReference type="Pfam" id="PF09779">
    <property type="entry name" value="Ima1_N"/>
    <property type="match status" value="1"/>
</dbReference>
<dbReference type="GO" id="GO:0034506">
    <property type="term" value="C:chromosome, centromeric core domain"/>
    <property type="evidence" value="ECO:0007669"/>
    <property type="project" value="TreeGrafter"/>
</dbReference>
<dbReference type="InterPro" id="IPR042321">
    <property type="entry name" value="Ima1"/>
</dbReference>
<reference evidence="9 10" key="1">
    <citation type="submission" date="2019-05" db="EMBL/GenBank/DDBJ databases">
        <title>Emergence of the Ug99 lineage of the wheat stem rust pathogen through somatic hybridization.</title>
        <authorList>
            <person name="Li F."/>
            <person name="Upadhyaya N.M."/>
            <person name="Sperschneider J."/>
            <person name="Matny O."/>
            <person name="Nguyen-Phuc H."/>
            <person name="Mago R."/>
            <person name="Raley C."/>
            <person name="Miller M.E."/>
            <person name="Silverstein K.A.T."/>
            <person name="Henningsen E."/>
            <person name="Hirsch C.D."/>
            <person name="Visser B."/>
            <person name="Pretorius Z.A."/>
            <person name="Steffenson B.J."/>
            <person name="Schwessinger B."/>
            <person name="Dodds P.N."/>
            <person name="Figueroa M."/>
        </authorList>
    </citation>
    <scope>NUCLEOTIDE SEQUENCE [LARGE SCALE GENOMIC DNA]</scope>
    <source>
        <strain evidence="9 10">Ug99</strain>
    </source>
</reference>
<keyword evidence="5" id="KW-0539">Nucleus</keyword>
<dbReference type="GO" id="GO:0071765">
    <property type="term" value="P:nuclear inner membrane organization"/>
    <property type="evidence" value="ECO:0007669"/>
    <property type="project" value="InterPro"/>
</dbReference>
<feature type="region of interest" description="Disordered" evidence="6">
    <location>
        <begin position="417"/>
        <end position="520"/>
    </location>
</feature>
<accession>A0A5B0SMU2</accession>
<evidence type="ECO:0000256" key="4">
    <source>
        <dbReference type="ARBA" id="ARBA00023136"/>
    </source>
</evidence>
<proteinExistence type="predicted"/>
<comment type="caution">
    <text evidence="9">The sequence shown here is derived from an EMBL/GenBank/DDBJ whole genome shotgun (WGS) entry which is preliminary data.</text>
</comment>
<feature type="compositionally biased region" description="Polar residues" evidence="6">
    <location>
        <begin position="70"/>
        <end position="89"/>
    </location>
</feature>
<keyword evidence="2 7" id="KW-0812">Transmembrane</keyword>
<dbReference type="PANTHER" id="PTHR28538:SF1">
    <property type="entry name" value="INTEGRAL INNER NUCLEAR MEMBRANE PROTEIN IMA1"/>
    <property type="match status" value="1"/>
</dbReference>
<evidence type="ECO:0000313" key="10">
    <source>
        <dbReference type="Proteomes" id="UP000325313"/>
    </source>
</evidence>
<dbReference type="GO" id="GO:0034992">
    <property type="term" value="C:microtubule organizing center attachment site"/>
    <property type="evidence" value="ECO:0007669"/>
    <property type="project" value="TreeGrafter"/>
</dbReference>
<evidence type="ECO:0000259" key="8">
    <source>
        <dbReference type="Pfam" id="PF09779"/>
    </source>
</evidence>
<feature type="domain" description="Ima1 N-terminal" evidence="8">
    <location>
        <begin position="16"/>
        <end position="158"/>
    </location>
</feature>
<dbReference type="GO" id="GO:0044732">
    <property type="term" value="C:mitotic spindle pole body"/>
    <property type="evidence" value="ECO:0007669"/>
    <property type="project" value="TreeGrafter"/>
</dbReference>
<evidence type="ECO:0000256" key="3">
    <source>
        <dbReference type="ARBA" id="ARBA00022989"/>
    </source>
</evidence>
<dbReference type="GO" id="GO:0005637">
    <property type="term" value="C:nuclear inner membrane"/>
    <property type="evidence" value="ECO:0007669"/>
    <property type="project" value="UniProtKB-SubCell"/>
</dbReference>
<organism evidence="9 10">
    <name type="scientific">Puccinia graminis f. sp. tritici</name>
    <dbReference type="NCBI Taxonomy" id="56615"/>
    <lineage>
        <taxon>Eukaryota</taxon>
        <taxon>Fungi</taxon>
        <taxon>Dikarya</taxon>
        <taxon>Basidiomycota</taxon>
        <taxon>Pucciniomycotina</taxon>
        <taxon>Pucciniomycetes</taxon>
        <taxon>Pucciniales</taxon>
        <taxon>Pucciniaceae</taxon>
        <taxon>Puccinia</taxon>
    </lineage>
</organism>
<evidence type="ECO:0000313" key="9">
    <source>
        <dbReference type="EMBL" id="KAA1138965.1"/>
    </source>
</evidence>
<evidence type="ECO:0000256" key="2">
    <source>
        <dbReference type="ARBA" id="ARBA00022692"/>
    </source>
</evidence>
<dbReference type="Proteomes" id="UP000325313">
    <property type="component" value="Unassembled WGS sequence"/>
</dbReference>
<evidence type="ECO:0000256" key="1">
    <source>
        <dbReference type="ARBA" id="ARBA00004473"/>
    </source>
</evidence>
<feature type="transmembrane region" description="Helical" evidence="7">
    <location>
        <begin position="310"/>
        <end position="329"/>
    </location>
</feature>